<reference evidence="1 2" key="1">
    <citation type="journal article" date="2018" name="Front. Plant Sci.">
        <title>Red Clover (Trifolium pratense) and Zigzag Clover (T. medium) - A Picture of Genomic Similarities and Differences.</title>
        <authorList>
            <person name="Dluhosova J."/>
            <person name="Istvanek J."/>
            <person name="Nedelnik J."/>
            <person name="Repkova J."/>
        </authorList>
    </citation>
    <scope>NUCLEOTIDE SEQUENCE [LARGE SCALE GENOMIC DNA]</scope>
    <source>
        <strain evidence="2">cv. 10/8</strain>
        <tissue evidence="1">Leaf</tissue>
    </source>
</reference>
<accession>A0A392V4X5</accession>
<protein>
    <submittedName>
        <fullName evidence="1">Uncharacterized protein</fullName>
    </submittedName>
</protein>
<dbReference type="EMBL" id="LXQA011043952">
    <property type="protein sequence ID" value="MCI82463.1"/>
    <property type="molecule type" value="Genomic_DNA"/>
</dbReference>
<keyword evidence="2" id="KW-1185">Reference proteome</keyword>
<comment type="caution">
    <text evidence="1">The sequence shown here is derived from an EMBL/GenBank/DDBJ whole genome shotgun (WGS) entry which is preliminary data.</text>
</comment>
<proteinExistence type="predicted"/>
<evidence type="ECO:0000313" key="1">
    <source>
        <dbReference type="EMBL" id="MCI82463.1"/>
    </source>
</evidence>
<evidence type="ECO:0000313" key="2">
    <source>
        <dbReference type="Proteomes" id="UP000265520"/>
    </source>
</evidence>
<feature type="non-terminal residue" evidence="1">
    <location>
        <position position="39"/>
    </location>
</feature>
<dbReference type="AlphaFoldDB" id="A0A392V4X5"/>
<organism evidence="1 2">
    <name type="scientific">Trifolium medium</name>
    <dbReference type="NCBI Taxonomy" id="97028"/>
    <lineage>
        <taxon>Eukaryota</taxon>
        <taxon>Viridiplantae</taxon>
        <taxon>Streptophyta</taxon>
        <taxon>Embryophyta</taxon>
        <taxon>Tracheophyta</taxon>
        <taxon>Spermatophyta</taxon>
        <taxon>Magnoliopsida</taxon>
        <taxon>eudicotyledons</taxon>
        <taxon>Gunneridae</taxon>
        <taxon>Pentapetalae</taxon>
        <taxon>rosids</taxon>
        <taxon>fabids</taxon>
        <taxon>Fabales</taxon>
        <taxon>Fabaceae</taxon>
        <taxon>Papilionoideae</taxon>
        <taxon>50 kb inversion clade</taxon>
        <taxon>NPAAA clade</taxon>
        <taxon>Hologalegina</taxon>
        <taxon>IRL clade</taxon>
        <taxon>Trifolieae</taxon>
        <taxon>Trifolium</taxon>
    </lineage>
</organism>
<sequence length="39" mass="4279">MDAEASSSTIPIAQNQVNLPMNSSMDVLSPYFMHPNENP</sequence>
<dbReference type="Proteomes" id="UP000265520">
    <property type="component" value="Unassembled WGS sequence"/>
</dbReference>
<name>A0A392V4X5_9FABA</name>